<sequence>MIQGFYNTVVADVEYLKVFFQKNPEQRSFDLKVNLIALRFLSLGLMAVGVIRTYTALTSASPAIFRAVSGFFVFAIGHDLFVIGQNMTEDDENKFVGFTNTLMSSFRDLGHAFNGNSQRVGEGRVTILTRRTFFPSFWNCILQNSFSTNTQTSR</sequence>
<gene>
    <name evidence="2" type="ORF">DB44_AP00250</name>
</gene>
<evidence type="ECO:0000313" key="2">
    <source>
        <dbReference type="EMBL" id="KIC74171.1"/>
    </source>
</evidence>
<accession>A0A0C1JUV6</accession>
<protein>
    <submittedName>
        <fullName evidence="2">Uncharacterized protein</fullName>
    </submittedName>
</protein>
<dbReference type="Proteomes" id="UP000031465">
    <property type="component" value="Unassembled WGS sequence"/>
</dbReference>
<name>A0A0C1JUV6_9BACT</name>
<keyword evidence="1" id="KW-0812">Transmembrane</keyword>
<proteinExistence type="predicted"/>
<keyword evidence="1" id="KW-1133">Transmembrane helix</keyword>
<evidence type="ECO:0000313" key="3">
    <source>
        <dbReference type="Proteomes" id="UP000031465"/>
    </source>
</evidence>
<dbReference type="AlphaFoldDB" id="A0A0C1JUV6"/>
<comment type="caution">
    <text evidence="2">The sequence shown here is derived from an EMBL/GenBank/DDBJ whole genome shotgun (WGS) entry which is preliminary data.</text>
</comment>
<keyword evidence="1" id="KW-0472">Membrane</keyword>
<dbReference type="RefSeq" id="WP_039356094.1">
    <property type="nucleotide sequence ID" value="NZ_JSAN01000014.1"/>
</dbReference>
<dbReference type="EMBL" id="JSAN01000014">
    <property type="protein sequence ID" value="KIC74171.1"/>
    <property type="molecule type" value="Genomic_DNA"/>
</dbReference>
<feature type="transmembrane region" description="Helical" evidence="1">
    <location>
        <begin position="63"/>
        <end position="84"/>
    </location>
</feature>
<dbReference type="PATRIC" id="fig|362787.3.peg.189"/>
<feature type="transmembrane region" description="Helical" evidence="1">
    <location>
        <begin position="36"/>
        <end position="57"/>
    </location>
</feature>
<organism evidence="2 3">
    <name type="scientific">Candidatus Protochlamydia amoebophila</name>
    <dbReference type="NCBI Taxonomy" id="362787"/>
    <lineage>
        <taxon>Bacteria</taxon>
        <taxon>Pseudomonadati</taxon>
        <taxon>Chlamydiota</taxon>
        <taxon>Chlamydiia</taxon>
        <taxon>Parachlamydiales</taxon>
        <taxon>Parachlamydiaceae</taxon>
        <taxon>Candidatus Protochlamydia</taxon>
    </lineage>
</organism>
<reference evidence="2 3" key="1">
    <citation type="journal article" date="2014" name="Mol. Biol. Evol.">
        <title>Massive expansion of Ubiquitination-related gene families within the Chlamydiae.</title>
        <authorList>
            <person name="Domman D."/>
            <person name="Collingro A."/>
            <person name="Lagkouvardos I."/>
            <person name="Gehre L."/>
            <person name="Weinmaier T."/>
            <person name="Rattei T."/>
            <person name="Subtil A."/>
            <person name="Horn M."/>
        </authorList>
    </citation>
    <scope>NUCLEOTIDE SEQUENCE [LARGE SCALE GENOMIC DNA]</scope>
    <source>
        <strain evidence="2 3">EI2</strain>
    </source>
</reference>
<evidence type="ECO:0000256" key="1">
    <source>
        <dbReference type="SAM" id="Phobius"/>
    </source>
</evidence>